<accession>A0A5C5ZHQ8</accession>
<evidence type="ECO:0000256" key="3">
    <source>
        <dbReference type="ARBA" id="ARBA00022670"/>
    </source>
</evidence>
<dbReference type="GO" id="GO:0006508">
    <property type="term" value="P:proteolysis"/>
    <property type="evidence" value="ECO:0007669"/>
    <property type="project" value="UniProtKB-KW"/>
</dbReference>
<dbReference type="InterPro" id="IPR024079">
    <property type="entry name" value="MetalloPept_cat_dom_sf"/>
</dbReference>
<dbReference type="OrthoDB" id="252952at2"/>
<feature type="signal peptide" evidence="9">
    <location>
        <begin position="1"/>
        <end position="30"/>
    </location>
</feature>
<dbReference type="AlphaFoldDB" id="A0A5C5ZHQ8"/>
<name>A0A5C5ZHQ8_9BACT</name>
<evidence type="ECO:0000256" key="1">
    <source>
        <dbReference type="ARBA" id="ARBA00001947"/>
    </source>
</evidence>
<dbReference type="GO" id="GO:0030574">
    <property type="term" value="P:collagen catabolic process"/>
    <property type="evidence" value="ECO:0007669"/>
    <property type="project" value="TreeGrafter"/>
</dbReference>
<dbReference type="PANTHER" id="PTHR10201">
    <property type="entry name" value="MATRIX METALLOPROTEINASE"/>
    <property type="match status" value="1"/>
</dbReference>
<gene>
    <name evidence="11" type="ORF">Mal64_34740</name>
</gene>
<dbReference type="Pfam" id="PF00413">
    <property type="entry name" value="Peptidase_M10"/>
    <property type="match status" value="1"/>
</dbReference>
<keyword evidence="4" id="KW-0479">Metal-binding</keyword>
<proteinExistence type="inferred from homology"/>
<keyword evidence="12" id="KW-1185">Reference proteome</keyword>
<keyword evidence="5 9" id="KW-0732">Signal</keyword>
<organism evidence="11 12">
    <name type="scientific">Pseudobythopirellula maris</name>
    <dbReference type="NCBI Taxonomy" id="2527991"/>
    <lineage>
        <taxon>Bacteria</taxon>
        <taxon>Pseudomonadati</taxon>
        <taxon>Planctomycetota</taxon>
        <taxon>Planctomycetia</taxon>
        <taxon>Pirellulales</taxon>
        <taxon>Lacipirellulaceae</taxon>
        <taxon>Pseudobythopirellula</taxon>
    </lineage>
</organism>
<dbReference type="InterPro" id="IPR001818">
    <property type="entry name" value="Pept_M10_metallopeptidase"/>
</dbReference>
<comment type="similarity">
    <text evidence="2">Belongs to the peptidase M10A family.</text>
</comment>
<dbReference type="Proteomes" id="UP000315440">
    <property type="component" value="Unassembled WGS sequence"/>
</dbReference>
<evidence type="ECO:0000256" key="4">
    <source>
        <dbReference type="ARBA" id="ARBA00022723"/>
    </source>
</evidence>
<evidence type="ECO:0000259" key="10">
    <source>
        <dbReference type="SMART" id="SM00235"/>
    </source>
</evidence>
<evidence type="ECO:0000256" key="2">
    <source>
        <dbReference type="ARBA" id="ARBA00010370"/>
    </source>
</evidence>
<dbReference type="PROSITE" id="PS00018">
    <property type="entry name" value="EF_HAND_1"/>
    <property type="match status" value="1"/>
</dbReference>
<dbReference type="GO" id="GO:0008270">
    <property type="term" value="F:zinc ion binding"/>
    <property type="evidence" value="ECO:0007669"/>
    <property type="project" value="InterPro"/>
</dbReference>
<keyword evidence="3" id="KW-0645">Protease</keyword>
<dbReference type="GO" id="GO:0004222">
    <property type="term" value="F:metalloendopeptidase activity"/>
    <property type="evidence" value="ECO:0007669"/>
    <property type="project" value="InterPro"/>
</dbReference>
<evidence type="ECO:0000256" key="7">
    <source>
        <dbReference type="ARBA" id="ARBA00022833"/>
    </source>
</evidence>
<evidence type="ECO:0000256" key="6">
    <source>
        <dbReference type="ARBA" id="ARBA00022801"/>
    </source>
</evidence>
<feature type="chain" id="PRO_5022693142" evidence="9">
    <location>
        <begin position="31"/>
        <end position="526"/>
    </location>
</feature>
<dbReference type="GO" id="GO:0000272">
    <property type="term" value="P:polysaccharide catabolic process"/>
    <property type="evidence" value="ECO:0007669"/>
    <property type="project" value="InterPro"/>
</dbReference>
<comment type="cofactor">
    <cofactor evidence="1">
        <name>Zn(2+)</name>
        <dbReference type="ChEBI" id="CHEBI:29105"/>
    </cofactor>
</comment>
<evidence type="ECO:0000313" key="12">
    <source>
        <dbReference type="Proteomes" id="UP000315440"/>
    </source>
</evidence>
<dbReference type="PANTHER" id="PTHR10201:SF291">
    <property type="entry name" value="MATRIX METALLOPROTEINASE 1, ISOFORM C-RELATED"/>
    <property type="match status" value="1"/>
</dbReference>
<dbReference type="GO" id="GO:0030198">
    <property type="term" value="P:extracellular matrix organization"/>
    <property type="evidence" value="ECO:0007669"/>
    <property type="project" value="TreeGrafter"/>
</dbReference>
<evidence type="ECO:0000256" key="9">
    <source>
        <dbReference type="SAM" id="SignalP"/>
    </source>
</evidence>
<dbReference type="Gene3D" id="2.60.120.380">
    <property type="match status" value="1"/>
</dbReference>
<evidence type="ECO:0000256" key="5">
    <source>
        <dbReference type="ARBA" id="ARBA00022729"/>
    </source>
</evidence>
<comment type="caution">
    <text evidence="11">The sequence shown here is derived from an EMBL/GenBank/DDBJ whole genome shotgun (WGS) entry which is preliminary data.</text>
</comment>
<dbReference type="SMART" id="SM00235">
    <property type="entry name" value="ZnMc"/>
    <property type="match status" value="1"/>
</dbReference>
<dbReference type="InterPro" id="IPR006026">
    <property type="entry name" value="Peptidase_Metallo"/>
</dbReference>
<feature type="domain" description="Peptidase metallopeptidase" evidence="10">
    <location>
        <begin position="62"/>
        <end position="239"/>
    </location>
</feature>
<protein>
    <submittedName>
        <fullName evidence="11">Matrixin</fullName>
    </submittedName>
</protein>
<evidence type="ECO:0000256" key="8">
    <source>
        <dbReference type="ARBA" id="ARBA00023049"/>
    </source>
</evidence>
<reference evidence="11 12" key="1">
    <citation type="submission" date="2019-02" db="EMBL/GenBank/DDBJ databases">
        <title>Deep-cultivation of Planctomycetes and their phenomic and genomic characterization uncovers novel biology.</title>
        <authorList>
            <person name="Wiegand S."/>
            <person name="Jogler M."/>
            <person name="Boedeker C."/>
            <person name="Pinto D."/>
            <person name="Vollmers J."/>
            <person name="Rivas-Marin E."/>
            <person name="Kohn T."/>
            <person name="Peeters S.H."/>
            <person name="Heuer A."/>
            <person name="Rast P."/>
            <person name="Oberbeckmann S."/>
            <person name="Bunk B."/>
            <person name="Jeske O."/>
            <person name="Meyerdierks A."/>
            <person name="Storesund J.E."/>
            <person name="Kallscheuer N."/>
            <person name="Luecker S."/>
            <person name="Lage O.M."/>
            <person name="Pohl T."/>
            <person name="Merkel B.J."/>
            <person name="Hornburger P."/>
            <person name="Mueller R.-W."/>
            <person name="Bruemmer F."/>
            <person name="Labrenz M."/>
            <person name="Spormann A.M."/>
            <person name="Op Den Camp H."/>
            <person name="Overmann J."/>
            <person name="Amann R."/>
            <person name="Jetten M.S.M."/>
            <person name="Mascher T."/>
            <person name="Medema M.H."/>
            <person name="Devos D.P."/>
            <person name="Kaster A.-K."/>
            <person name="Ovreas L."/>
            <person name="Rohde M."/>
            <person name="Galperin M.Y."/>
            <person name="Jogler C."/>
        </authorList>
    </citation>
    <scope>NUCLEOTIDE SEQUENCE [LARGE SCALE GENOMIC DNA]</scope>
    <source>
        <strain evidence="11 12">Mal64</strain>
    </source>
</reference>
<dbReference type="Gene3D" id="3.40.390.10">
    <property type="entry name" value="Collagenase (Catalytic Domain)"/>
    <property type="match status" value="1"/>
</dbReference>
<sequence length="526" mass="55790" precursor="true">MRRLCRFNTRRLAGWAVLLLAVAAATPAWAYDNADRWQFTALDGAVAPTGQPITLTWSIVPDGTLIPNVFPGTNRNSNLRATLDTLFPGGESEWFPVIASTFERWESISGIDFVYEAADDGEEHHFEDNPGVAGVRGDVRLGGTLIDGTSGTFLGSVGYSYWPDYGEVVLDTADTGYYGDEASNHLKLRHTLMHEIGHALGLGHVSSAATDILMESFPQSHFDGPQIDDIRAVQYLYGDALERSHGGAGNNSLANATPLGALAAGETISLGADADSGFAVDFDESDFVSIARASDLDYFAFTADGGSLVDVVLTPVGPTYIQFVQRTSRTNQVVASAVSDLSLELWDVTGTPELLATADATAAGSVESILGAELAAGGEYAVRVAGDGNDVQLYRLDLVAVAAPVLAGDYNGNGVVDAADFTLWRDTLGETDNLAADGDLSGEVDQGDYDLWAANFGMTLDAAPAHLAAPEPNATLMGVIAVFTTPWLRGRSKRGWFATHAASRTAQPRNSSHGDRNILFLGNSPY</sequence>
<keyword evidence="7" id="KW-0862">Zinc</keyword>
<dbReference type="SUPFAM" id="SSF63446">
    <property type="entry name" value="Type I dockerin domain"/>
    <property type="match status" value="1"/>
</dbReference>
<keyword evidence="6" id="KW-0378">Hydrolase</keyword>
<dbReference type="InterPro" id="IPR021190">
    <property type="entry name" value="Pept_M10A"/>
</dbReference>
<evidence type="ECO:0000313" key="11">
    <source>
        <dbReference type="EMBL" id="TWT86645.1"/>
    </source>
</evidence>
<keyword evidence="8" id="KW-0482">Metalloprotease</keyword>
<dbReference type="PRINTS" id="PR00138">
    <property type="entry name" value="MATRIXIN"/>
</dbReference>
<dbReference type="GO" id="GO:0031012">
    <property type="term" value="C:extracellular matrix"/>
    <property type="evidence" value="ECO:0007669"/>
    <property type="project" value="InterPro"/>
</dbReference>
<dbReference type="InterPro" id="IPR018247">
    <property type="entry name" value="EF_Hand_1_Ca_BS"/>
</dbReference>
<dbReference type="RefSeq" id="WP_146402588.1">
    <property type="nucleotide sequence ID" value="NZ_SJPQ01000004.1"/>
</dbReference>
<dbReference type="SUPFAM" id="SSF55486">
    <property type="entry name" value="Metalloproteases ('zincins'), catalytic domain"/>
    <property type="match status" value="1"/>
</dbReference>
<dbReference type="InterPro" id="IPR036439">
    <property type="entry name" value="Dockerin_dom_sf"/>
</dbReference>
<dbReference type="EMBL" id="SJPQ01000004">
    <property type="protein sequence ID" value="TWT86645.1"/>
    <property type="molecule type" value="Genomic_DNA"/>
</dbReference>
<dbReference type="GO" id="GO:0005615">
    <property type="term" value="C:extracellular space"/>
    <property type="evidence" value="ECO:0007669"/>
    <property type="project" value="TreeGrafter"/>
</dbReference>